<evidence type="ECO:0000313" key="2">
    <source>
        <dbReference type="Proteomes" id="UP001189624"/>
    </source>
</evidence>
<gene>
    <name evidence="1" type="ORF">AYBTSS11_LOCUS6124</name>
</gene>
<dbReference type="Proteomes" id="UP001189624">
    <property type="component" value="Chromosome 2"/>
</dbReference>
<dbReference type="AlphaFoldDB" id="A0AA86S3D3"/>
<reference evidence="1" key="1">
    <citation type="submission" date="2023-10" db="EMBL/GenBank/DDBJ databases">
        <authorList>
            <person name="Domelevo Entfellner J.-B."/>
        </authorList>
    </citation>
    <scope>NUCLEOTIDE SEQUENCE</scope>
</reference>
<dbReference type="Gramene" id="rna-AYBTSS11_LOCUS6124">
    <property type="protein sequence ID" value="CAJ1933036.1"/>
    <property type="gene ID" value="gene-AYBTSS11_LOCUS6124"/>
</dbReference>
<accession>A0AA86S3D3</accession>
<name>A0AA86S3D3_9FABA</name>
<protein>
    <submittedName>
        <fullName evidence="1">Uncharacterized protein</fullName>
    </submittedName>
</protein>
<dbReference type="EMBL" id="OY731399">
    <property type="protein sequence ID" value="CAJ1933036.1"/>
    <property type="molecule type" value="Genomic_DNA"/>
</dbReference>
<sequence length="160" mass="18184">MKGRICLKTKEKGVECVKDGEIDNGQEREGSRPKLISEGRWKILRENRKDAKGICEKGMGQQDNGLSICLEDPLGGKDRAMKSEKHLNRTFMTLNRQLINPQFIDLILIYLGRLLDFHVINPRETPLANKSEEPFSILITPASRFHSSLQFAISIPKLKP</sequence>
<proteinExistence type="predicted"/>
<keyword evidence="2" id="KW-1185">Reference proteome</keyword>
<organism evidence="1 2">
    <name type="scientific">Sphenostylis stenocarpa</name>
    <dbReference type="NCBI Taxonomy" id="92480"/>
    <lineage>
        <taxon>Eukaryota</taxon>
        <taxon>Viridiplantae</taxon>
        <taxon>Streptophyta</taxon>
        <taxon>Embryophyta</taxon>
        <taxon>Tracheophyta</taxon>
        <taxon>Spermatophyta</taxon>
        <taxon>Magnoliopsida</taxon>
        <taxon>eudicotyledons</taxon>
        <taxon>Gunneridae</taxon>
        <taxon>Pentapetalae</taxon>
        <taxon>rosids</taxon>
        <taxon>fabids</taxon>
        <taxon>Fabales</taxon>
        <taxon>Fabaceae</taxon>
        <taxon>Papilionoideae</taxon>
        <taxon>50 kb inversion clade</taxon>
        <taxon>NPAAA clade</taxon>
        <taxon>indigoferoid/millettioid clade</taxon>
        <taxon>Phaseoleae</taxon>
        <taxon>Sphenostylis</taxon>
    </lineage>
</organism>
<evidence type="ECO:0000313" key="1">
    <source>
        <dbReference type="EMBL" id="CAJ1933036.1"/>
    </source>
</evidence>